<evidence type="ECO:0000313" key="9">
    <source>
        <dbReference type="Proteomes" id="UP000023541"/>
    </source>
</evidence>
<proteinExistence type="inferred from homology"/>
<sequence>MKKLPVTVLSGFLGAGKTTLLNHILHNKEGLKVAVIVNDMSEVNIDTQLVQNENTLSRTEERLVEMSNGCICCTLREDLMVEVEKLAKENRFDYLIIESTGISEPIPVAQTFSFASEDGNIDLSRFSYVDTMVTVVDAYNFLKDFSSAQYLSDRQLTNIENDERTIVNLLTDQIEFANVILLNKVDLVTEQELKNVYDILHKLNPGARIFPTKNSQIALQEIINTSLFNFEEAENSAGWIRELENEHIPETEEYGIGSFVFRNKKPFHPERFLDYVSNHFPSNIIRSKGLFWLASRSNQALIWSTAGGSTKIDPAGVWWASMSFAERISYPSFLNNQKLIESDWINPFGDRKIELVFIGQHLDVTEITLQLEKCLLTDEEVLDWETGEFSTIDNWPISSYQDSNV</sequence>
<dbReference type="Gene3D" id="3.40.50.300">
    <property type="entry name" value="P-loop containing nucleotide triphosphate hydrolases"/>
    <property type="match status" value="1"/>
</dbReference>
<dbReference type="InterPro" id="IPR051927">
    <property type="entry name" value="Zn_Chap_cDPG_Synth"/>
</dbReference>
<evidence type="ECO:0000256" key="1">
    <source>
        <dbReference type="ARBA" id="ARBA00022741"/>
    </source>
</evidence>
<dbReference type="GO" id="GO:0016787">
    <property type="term" value="F:hydrolase activity"/>
    <property type="evidence" value="ECO:0007669"/>
    <property type="project" value="UniProtKB-KW"/>
</dbReference>
<comment type="similarity">
    <text evidence="4">Belongs to the SIMIBI class G3E GTPase family. ZNG1 subfamily.</text>
</comment>
<dbReference type="RefSeq" id="WP_034242112.1">
    <property type="nucleotide sequence ID" value="NZ_AQRA01000005.1"/>
</dbReference>
<reference evidence="8 9" key="1">
    <citation type="submission" date="2014-04" db="EMBL/GenBank/DDBJ databases">
        <title>Aquimarina sp. 22II-S11-z7 Genome Sequencing.</title>
        <authorList>
            <person name="Lai Q."/>
        </authorList>
    </citation>
    <scope>NUCLEOTIDE SEQUENCE [LARGE SCALE GENOMIC DNA]</scope>
    <source>
        <strain evidence="8 9">22II-S11-z7</strain>
    </source>
</reference>
<evidence type="ECO:0000256" key="3">
    <source>
        <dbReference type="ARBA" id="ARBA00023186"/>
    </source>
</evidence>
<protein>
    <recommendedName>
        <fullName evidence="7">CobW C-terminal domain-containing protein</fullName>
    </recommendedName>
</protein>
<comment type="function">
    <text evidence="5">Zinc chaperone that directly transfers zinc cofactor to target proteins, thereby activating them. Zinc is transferred from the CXCC motif in the GTPase domain to the zinc binding site in target proteins in a process requiring GTP hydrolysis.</text>
</comment>
<accession>A0A023BUB5</accession>
<evidence type="ECO:0000313" key="8">
    <source>
        <dbReference type="EMBL" id="EZH73408.1"/>
    </source>
</evidence>
<dbReference type="InterPro" id="IPR027417">
    <property type="entry name" value="P-loop_NTPase"/>
</dbReference>
<dbReference type="SMART" id="SM00833">
    <property type="entry name" value="CobW_C"/>
    <property type="match status" value="1"/>
</dbReference>
<dbReference type="SUPFAM" id="SSF52540">
    <property type="entry name" value="P-loop containing nucleoside triphosphate hydrolases"/>
    <property type="match status" value="1"/>
</dbReference>
<evidence type="ECO:0000256" key="2">
    <source>
        <dbReference type="ARBA" id="ARBA00022801"/>
    </source>
</evidence>
<dbReference type="CDD" id="cd03112">
    <property type="entry name" value="CobW-like"/>
    <property type="match status" value="1"/>
</dbReference>
<dbReference type="PANTHER" id="PTHR43603:SF1">
    <property type="entry name" value="ZINC-REGULATED GTPASE METALLOPROTEIN ACTIVATOR 1"/>
    <property type="match status" value="1"/>
</dbReference>
<dbReference type="Gene3D" id="3.30.1220.10">
    <property type="entry name" value="CobW-like, C-terminal domain"/>
    <property type="match status" value="1"/>
</dbReference>
<dbReference type="OrthoDB" id="9808822at2"/>
<dbReference type="EMBL" id="AQRA01000005">
    <property type="protein sequence ID" value="EZH73408.1"/>
    <property type="molecule type" value="Genomic_DNA"/>
</dbReference>
<gene>
    <name evidence="8" type="ORF">ATO12_15830</name>
</gene>
<dbReference type="Proteomes" id="UP000023541">
    <property type="component" value="Unassembled WGS sequence"/>
</dbReference>
<evidence type="ECO:0000256" key="5">
    <source>
        <dbReference type="ARBA" id="ARBA00045658"/>
    </source>
</evidence>
<dbReference type="GO" id="GO:0000166">
    <property type="term" value="F:nucleotide binding"/>
    <property type="evidence" value="ECO:0007669"/>
    <property type="project" value="UniProtKB-KW"/>
</dbReference>
<keyword evidence="3" id="KW-0143">Chaperone</keyword>
<dbReference type="STRING" id="1317122.ATO12_15830"/>
<dbReference type="InterPro" id="IPR036627">
    <property type="entry name" value="CobW-likC_sf"/>
</dbReference>
<dbReference type="InterPro" id="IPR003495">
    <property type="entry name" value="CobW/HypB/UreG_nucleotide-bd"/>
</dbReference>
<evidence type="ECO:0000259" key="7">
    <source>
        <dbReference type="SMART" id="SM00833"/>
    </source>
</evidence>
<organism evidence="8 9">
    <name type="scientific">Aquimarina atlantica</name>
    <dbReference type="NCBI Taxonomy" id="1317122"/>
    <lineage>
        <taxon>Bacteria</taxon>
        <taxon>Pseudomonadati</taxon>
        <taxon>Bacteroidota</taxon>
        <taxon>Flavobacteriia</taxon>
        <taxon>Flavobacteriales</taxon>
        <taxon>Flavobacteriaceae</taxon>
        <taxon>Aquimarina</taxon>
    </lineage>
</organism>
<dbReference type="Pfam" id="PF07683">
    <property type="entry name" value="CobW_C"/>
    <property type="match status" value="1"/>
</dbReference>
<name>A0A023BUB5_9FLAO</name>
<dbReference type="eggNOG" id="COG0523">
    <property type="taxonomic scope" value="Bacteria"/>
</dbReference>
<keyword evidence="2" id="KW-0378">Hydrolase</keyword>
<dbReference type="AlphaFoldDB" id="A0A023BUB5"/>
<feature type="domain" description="CobW C-terminal" evidence="7">
    <location>
        <begin position="256"/>
        <end position="375"/>
    </location>
</feature>
<dbReference type="Pfam" id="PF02492">
    <property type="entry name" value="cobW"/>
    <property type="match status" value="1"/>
</dbReference>
<keyword evidence="1" id="KW-0547">Nucleotide-binding</keyword>
<comment type="caution">
    <text evidence="8">The sequence shown here is derived from an EMBL/GenBank/DDBJ whole genome shotgun (WGS) entry which is preliminary data.</text>
</comment>
<dbReference type="PANTHER" id="PTHR43603">
    <property type="entry name" value="COBW DOMAIN-CONTAINING PROTEIN DDB_G0274527"/>
    <property type="match status" value="1"/>
</dbReference>
<comment type="catalytic activity">
    <reaction evidence="6">
        <text>GTP + H2O = GDP + phosphate + H(+)</text>
        <dbReference type="Rhea" id="RHEA:19669"/>
        <dbReference type="ChEBI" id="CHEBI:15377"/>
        <dbReference type="ChEBI" id="CHEBI:15378"/>
        <dbReference type="ChEBI" id="CHEBI:37565"/>
        <dbReference type="ChEBI" id="CHEBI:43474"/>
        <dbReference type="ChEBI" id="CHEBI:58189"/>
    </reaction>
    <physiologicalReaction direction="left-to-right" evidence="6">
        <dbReference type="Rhea" id="RHEA:19670"/>
    </physiologicalReaction>
</comment>
<dbReference type="InterPro" id="IPR011629">
    <property type="entry name" value="CobW-like_C"/>
</dbReference>
<evidence type="ECO:0000256" key="6">
    <source>
        <dbReference type="ARBA" id="ARBA00049117"/>
    </source>
</evidence>
<keyword evidence="9" id="KW-1185">Reference proteome</keyword>
<evidence type="ECO:0000256" key="4">
    <source>
        <dbReference type="ARBA" id="ARBA00034320"/>
    </source>
</evidence>